<dbReference type="PANTHER" id="PTHR34351">
    <property type="entry name" value="SLR1927 PROTEIN-RELATED"/>
    <property type="match status" value="1"/>
</dbReference>
<gene>
    <name evidence="2" type="ORF">DFR56_12331</name>
</gene>
<evidence type="ECO:0000313" key="2">
    <source>
        <dbReference type="EMBL" id="PXW80990.1"/>
    </source>
</evidence>
<proteinExistence type="predicted"/>
<dbReference type="PANTHER" id="PTHR34351:SF2">
    <property type="entry name" value="DUF58 DOMAIN-CONTAINING PROTEIN"/>
    <property type="match status" value="1"/>
</dbReference>
<dbReference type="EMBL" id="QJJQ01000023">
    <property type="protein sequence ID" value="PXW80990.1"/>
    <property type="molecule type" value="Genomic_DNA"/>
</dbReference>
<dbReference type="AlphaFoldDB" id="A0A2V3VHA4"/>
<keyword evidence="1" id="KW-0472">Membrane</keyword>
<reference evidence="2 3" key="1">
    <citation type="submission" date="2018-05" db="EMBL/GenBank/DDBJ databases">
        <title>Genomic Encyclopedia of Type Strains, Phase IV (KMG-IV): sequencing the most valuable type-strain genomes for metagenomic binning, comparative biology and taxonomic classification.</title>
        <authorList>
            <person name="Goeker M."/>
        </authorList>
    </citation>
    <scope>NUCLEOTIDE SEQUENCE [LARGE SCALE GENOMIC DNA]</scope>
    <source>
        <strain evidence="2 3">DSM 28556</strain>
    </source>
</reference>
<feature type="transmembrane region" description="Helical" evidence="1">
    <location>
        <begin position="35"/>
        <end position="56"/>
    </location>
</feature>
<feature type="transmembrane region" description="Helical" evidence="1">
    <location>
        <begin position="12"/>
        <end position="29"/>
    </location>
</feature>
<sequence length="373" mass="43512">MKNDKGDAMIRNRFLISILLVFVLLFYVFNDSYVALLLLILTISLFTFSCILVLFVRKKVQLTIENKRSIYNNQNGLFTLHVKNNSLFPVTKVKFGLRIHNVLTNEQYSDHFYTALNGKESKSIPIQLKSKYVGKIIFTVENRTVYDVFGIVGSSKQLMKQEELYVLPYLNDINILLDTWMTDFHEDFLQIEEKGFDHLDVIGLKEYEVGHNVKHIHWKLSSKLDHLLVKEMSNPKDSSYYILLETSVENMEAKEINEMIESTYSLSRALLEQNQAHYISWLDYDINDLKVEKIISLDQLNHLLRKMLVMTFKVKGETSIHAFSHHKDRLQLSHLIYITSLQRAESNLEHLHHIKWNIIHCSLGKTDDATTSA</sequence>
<evidence type="ECO:0000313" key="3">
    <source>
        <dbReference type="Proteomes" id="UP000247978"/>
    </source>
</evidence>
<keyword evidence="3" id="KW-1185">Reference proteome</keyword>
<evidence type="ECO:0000256" key="1">
    <source>
        <dbReference type="SAM" id="Phobius"/>
    </source>
</evidence>
<keyword evidence="1" id="KW-0812">Transmembrane</keyword>
<protein>
    <submittedName>
        <fullName evidence="2">Uncharacterized protein (DUF58 family)</fullName>
    </submittedName>
</protein>
<dbReference type="RefSeq" id="WP_110397443.1">
    <property type="nucleotide sequence ID" value="NZ_JBHUHB010000001.1"/>
</dbReference>
<keyword evidence="1" id="KW-1133">Transmembrane helix</keyword>
<accession>A0A2V3VHA4</accession>
<name>A0A2V3VHA4_9BACI</name>
<dbReference type="Proteomes" id="UP000247978">
    <property type="component" value="Unassembled WGS sequence"/>
</dbReference>
<comment type="caution">
    <text evidence="2">The sequence shown here is derived from an EMBL/GenBank/DDBJ whole genome shotgun (WGS) entry which is preliminary data.</text>
</comment>
<organism evidence="2 3">
    <name type="scientific">Pseudogracilibacillus auburnensis</name>
    <dbReference type="NCBI Taxonomy" id="1494959"/>
    <lineage>
        <taxon>Bacteria</taxon>
        <taxon>Bacillati</taxon>
        <taxon>Bacillota</taxon>
        <taxon>Bacilli</taxon>
        <taxon>Bacillales</taxon>
        <taxon>Bacillaceae</taxon>
        <taxon>Pseudogracilibacillus</taxon>
    </lineage>
</organism>